<sequence length="645" mass="74205">METHSEMLELAEEAFRARNYELAADIYECQLQERGPERRLYLGKARSLARSARLNEAFETYQKASELGRLLPENLQELLEAIAASIRSKDLDRQRRKKPERQPQTAGRVGGSHTPRSSDEEEEEAESDVFSCRLCLVLLYEPITVPCGHTFCKSCLEKQAAAECKLCGRPLNVVLCNLLGKWFAAESQAQRLRPEAEQLCHNRNYSAALELYNQALSLAPHDYLMLCNRAELHINMGNYKEALHDGETACTLKPLRTKSHFWKARALAALCRSEEALKEYIYCIALRPDWKSVKLEAQKVIVFFNASSLRFKFLPSVFFLLNLGDFGTRTHEDFKATREVSSELIDASDLECSLCMRLFYEPVTTSCGHTFCLKCLERCLDHNSSCPLCKENLAEYLAMRAFSKTLLTEEVIVRYLPEELKERRKLYQEEIKELSNLNEDVPIFVCTMGFPTIPCPLHVFEPRYRLMIRRSMEIGTKQFGMCIGDDLKGFADYGCMLEVRNVKFFPDGRSVVDTIGKHRFKVLSHGQRDGYNTANIEYLEDKKVEGEEYNELVQLHDSVYDQALTWFNSLKDNMRTQILNHFGPMPKKEPSPQSNPDGPAWCWWLLAVLPLESRAQLAVLAMTSLKDRLIAIRRVLLFVIRRRPR</sequence>
<dbReference type="GO" id="GO:0005737">
    <property type="term" value="C:cytoplasm"/>
    <property type="evidence" value="ECO:0007669"/>
    <property type="project" value="UniProtKB-ARBA"/>
</dbReference>
<dbReference type="Proteomes" id="UP000314986">
    <property type="component" value="Unassembled WGS sequence"/>
</dbReference>
<dbReference type="GeneTree" id="ENSGT00440000033329"/>
<dbReference type="InParanoid" id="A0A4W3JW50"/>
<dbReference type="Pfam" id="PF13445">
    <property type="entry name" value="zf-RING_UBOX"/>
    <property type="match status" value="1"/>
</dbReference>
<organism evidence="8 9">
    <name type="scientific">Callorhinchus milii</name>
    <name type="common">Ghost shark</name>
    <dbReference type="NCBI Taxonomy" id="7868"/>
    <lineage>
        <taxon>Eukaryota</taxon>
        <taxon>Metazoa</taxon>
        <taxon>Chordata</taxon>
        <taxon>Craniata</taxon>
        <taxon>Vertebrata</taxon>
        <taxon>Chondrichthyes</taxon>
        <taxon>Holocephali</taxon>
        <taxon>Chimaeriformes</taxon>
        <taxon>Callorhinchidae</taxon>
        <taxon>Callorhinchus</taxon>
    </lineage>
</organism>
<dbReference type="SMART" id="SM00028">
    <property type="entry name" value="TPR"/>
    <property type="match status" value="4"/>
</dbReference>
<dbReference type="InterPro" id="IPR011990">
    <property type="entry name" value="TPR-like_helical_dom_sf"/>
</dbReference>
<dbReference type="SMART" id="SM00464">
    <property type="entry name" value="LON"/>
    <property type="match status" value="1"/>
</dbReference>
<dbReference type="Gene3D" id="2.30.130.40">
    <property type="entry name" value="LON domain-like"/>
    <property type="match status" value="1"/>
</dbReference>
<name>A0A4W3JW50_CALMI</name>
<dbReference type="CDD" id="cd16514">
    <property type="entry name" value="RING-HC_LONFs_rpt2"/>
    <property type="match status" value="1"/>
</dbReference>
<dbReference type="AlphaFoldDB" id="A0A4W3JW50"/>
<dbReference type="SUPFAM" id="SSF57850">
    <property type="entry name" value="RING/U-box"/>
    <property type="match status" value="2"/>
</dbReference>
<dbReference type="InterPro" id="IPR017907">
    <property type="entry name" value="Znf_RING_CS"/>
</dbReference>
<dbReference type="PROSITE" id="PS00518">
    <property type="entry name" value="ZF_RING_1"/>
    <property type="match status" value="2"/>
</dbReference>
<feature type="region of interest" description="Disordered" evidence="5">
    <location>
        <begin position="90"/>
        <end position="124"/>
    </location>
</feature>
<evidence type="ECO:0000259" key="7">
    <source>
        <dbReference type="PROSITE" id="PS51787"/>
    </source>
</evidence>
<reference evidence="9" key="2">
    <citation type="journal article" date="2007" name="PLoS Biol.">
        <title>Survey sequencing and comparative analysis of the elephant shark (Callorhinchus milii) genome.</title>
        <authorList>
            <person name="Venkatesh B."/>
            <person name="Kirkness E.F."/>
            <person name="Loh Y.H."/>
            <person name="Halpern A.L."/>
            <person name="Lee A.P."/>
            <person name="Johnson J."/>
            <person name="Dandona N."/>
            <person name="Viswanathan L.D."/>
            <person name="Tay A."/>
            <person name="Venter J.C."/>
            <person name="Strausberg R.L."/>
            <person name="Brenner S."/>
        </authorList>
    </citation>
    <scope>NUCLEOTIDE SEQUENCE [LARGE SCALE GENOMIC DNA]</scope>
</reference>
<accession>A0A4W3JW50</accession>
<dbReference type="SMART" id="SM00184">
    <property type="entry name" value="RING"/>
    <property type="match status" value="2"/>
</dbReference>
<reference evidence="9" key="3">
    <citation type="journal article" date="2014" name="Nature">
        <title>Elephant shark genome provides unique insights into gnathostome evolution.</title>
        <authorList>
            <consortium name="International Elephant Shark Genome Sequencing Consortium"/>
            <person name="Venkatesh B."/>
            <person name="Lee A.P."/>
            <person name="Ravi V."/>
            <person name="Maurya A.K."/>
            <person name="Lian M.M."/>
            <person name="Swann J.B."/>
            <person name="Ohta Y."/>
            <person name="Flajnik M.F."/>
            <person name="Sutoh Y."/>
            <person name="Kasahara M."/>
            <person name="Hoon S."/>
            <person name="Gangu V."/>
            <person name="Roy S.W."/>
            <person name="Irimia M."/>
            <person name="Korzh V."/>
            <person name="Kondrychyn I."/>
            <person name="Lim Z.W."/>
            <person name="Tay B.H."/>
            <person name="Tohari S."/>
            <person name="Kong K.W."/>
            <person name="Ho S."/>
            <person name="Lorente-Galdos B."/>
            <person name="Quilez J."/>
            <person name="Marques-Bonet T."/>
            <person name="Raney B.J."/>
            <person name="Ingham P.W."/>
            <person name="Tay A."/>
            <person name="Hillier L.W."/>
            <person name="Minx P."/>
            <person name="Boehm T."/>
            <person name="Wilson R.K."/>
            <person name="Brenner S."/>
            <person name="Warren W.C."/>
        </authorList>
    </citation>
    <scope>NUCLEOTIDE SEQUENCE [LARGE SCALE GENOMIC DNA]</scope>
</reference>
<feature type="domain" description="RING-type" evidence="6">
    <location>
        <begin position="132"/>
        <end position="167"/>
    </location>
</feature>
<dbReference type="Pfam" id="PF13923">
    <property type="entry name" value="zf-C3HC4_2"/>
    <property type="match status" value="1"/>
</dbReference>
<dbReference type="PANTHER" id="PTHR23327:SF5">
    <property type="entry name" value="LON PEPTIDASE N-TERMINAL DOMAIN AND RING FINGER PROTEIN 2"/>
    <property type="match status" value="1"/>
</dbReference>
<dbReference type="InterPro" id="IPR019734">
    <property type="entry name" value="TPR_rpt"/>
</dbReference>
<dbReference type="InterPro" id="IPR013083">
    <property type="entry name" value="Znf_RING/FYVE/PHD"/>
</dbReference>
<gene>
    <name evidence="8" type="primary">LOC103172621</name>
</gene>
<feature type="domain" description="RING-type" evidence="6">
    <location>
        <begin position="352"/>
        <end position="390"/>
    </location>
</feature>
<evidence type="ECO:0000256" key="2">
    <source>
        <dbReference type="ARBA" id="ARBA00022771"/>
    </source>
</evidence>
<keyword evidence="1" id="KW-0479">Metal-binding</keyword>
<dbReference type="PANTHER" id="PTHR23327">
    <property type="entry name" value="RING FINGER PROTEIN 127"/>
    <property type="match status" value="1"/>
</dbReference>
<dbReference type="InterPro" id="IPR046336">
    <property type="entry name" value="Lon_prtase_N_sf"/>
</dbReference>
<reference evidence="8" key="4">
    <citation type="submission" date="2025-08" db="UniProtKB">
        <authorList>
            <consortium name="Ensembl"/>
        </authorList>
    </citation>
    <scope>IDENTIFICATION</scope>
</reference>
<dbReference type="PROSITE" id="PS50089">
    <property type="entry name" value="ZF_RING_2"/>
    <property type="match status" value="2"/>
</dbReference>
<dbReference type="InterPro" id="IPR001841">
    <property type="entry name" value="Znf_RING"/>
</dbReference>
<dbReference type="GO" id="GO:0061630">
    <property type="term" value="F:ubiquitin protein ligase activity"/>
    <property type="evidence" value="ECO:0007669"/>
    <property type="project" value="TreeGrafter"/>
</dbReference>
<dbReference type="STRING" id="7868.ENSCMIP00000042403"/>
<keyword evidence="3" id="KW-0862">Zinc</keyword>
<dbReference type="CDD" id="cd16513">
    <property type="entry name" value="RING-HC_LONFs_rpt1"/>
    <property type="match status" value="1"/>
</dbReference>
<keyword evidence="9" id="KW-1185">Reference proteome</keyword>
<dbReference type="Gene3D" id="1.25.40.10">
    <property type="entry name" value="Tetratricopeptide repeat domain"/>
    <property type="match status" value="1"/>
</dbReference>
<feature type="domain" description="Lon N-terminal" evidence="7">
    <location>
        <begin position="431"/>
        <end position="640"/>
    </location>
</feature>
<dbReference type="SUPFAM" id="SSF88697">
    <property type="entry name" value="PUA domain-like"/>
    <property type="match status" value="1"/>
</dbReference>
<evidence type="ECO:0000256" key="1">
    <source>
        <dbReference type="ARBA" id="ARBA00022723"/>
    </source>
</evidence>
<dbReference type="Gene3D" id="3.30.40.10">
    <property type="entry name" value="Zinc/RING finger domain, C3HC4 (zinc finger)"/>
    <property type="match status" value="2"/>
</dbReference>
<dbReference type="OMA" id="PPEPLGC"/>
<dbReference type="InterPro" id="IPR003111">
    <property type="entry name" value="Lon_prtase_N"/>
</dbReference>
<evidence type="ECO:0000256" key="4">
    <source>
        <dbReference type="PROSITE-ProRule" id="PRU00175"/>
    </source>
</evidence>
<dbReference type="GO" id="GO:0008270">
    <property type="term" value="F:zinc ion binding"/>
    <property type="evidence" value="ECO:0007669"/>
    <property type="project" value="UniProtKB-KW"/>
</dbReference>
<reference evidence="9" key="1">
    <citation type="journal article" date="2006" name="Science">
        <title>Ancient noncoding elements conserved in the human genome.</title>
        <authorList>
            <person name="Venkatesh B."/>
            <person name="Kirkness E.F."/>
            <person name="Loh Y.H."/>
            <person name="Halpern A.L."/>
            <person name="Lee A.P."/>
            <person name="Johnson J."/>
            <person name="Dandona N."/>
            <person name="Viswanathan L.D."/>
            <person name="Tay A."/>
            <person name="Venter J.C."/>
            <person name="Strausberg R.L."/>
            <person name="Brenner S."/>
        </authorList>
    </citation>
    <scope>NUCLEOTIDE SEQUENCE [LARGE SCALE GENOMIC DNA]</scope>
</reference>
<evidence type="ECO:0000259" key="6">
    <source>
        <dbReference type="PROSITE" id="PS50089"/>
    </source>
</evidence>
<keyword evidence="2 4" id="KW-0863">Zinc-finger</keyword>
<evidence type="ECO:0000256" key="5">
    <source>
        <dbReference type="SAM" id="MobiDB-lite"/>
    </source>
</evidence>
<evidence type="ECO:0000313" key="8">
    <source>
        <dbReference type="Ensembl" id="ENSCMIP00000042403.1"/>
    </source>
</evidence>
<dbReference type="SUPFAM" id="SSF48452">
    <property type="entry name" value="TPR-like"/>
    <property type="match status" value="1"/>
</dbReference>
<reference evidence="8" key="5">
    <citation type="submission" date="2025-09" db="UniProtKB">
        <authorList>
            <consortium name="Ensembl"/>
        </authorList>
    </citation>
    <scope>IDENTIFICATION</scope>
</reference>
<dbReference type="PROSITE" id="PS51787">
    <property type="entry name" value="LON_N"/>
    <property type="match status" value="1"/>
</dbReference>
<evidence type="ECO:0000313" key="9">
    <source>
        <dbReference type="Proteomes" id="UP000314986"/>
    </source>
</evidence>
<dbReference type="Ensembl" id="ENSCMIT00000043017.1">
    <property type="protein sequence ID" value="ENSCMIP00000042403.1"/>
    <property type="gene ID" value="ENSCMIG00000017630.1"/>
</dbReference>
<dbReference type="InterPro" id="IPR015947">
    <property type="entry name" value="PUA-like_sf"/>
</dbReference>
<proteinExistence type="predicted"/>
<evidence type="ECO:0000256" key="3">
    <source>
        <dbReference type="ARBA" id="ARBA00022833"/>
    </source>
</evidence>
<dbReference type="Pfam" id="PF02190">
    <property type="entry name" value="LON_substr_bdg"/>
    <property type="match status" value="1"/>
</dbReference>
<protein>
    <submittedName>
        <fullName evidence="8">Si:ch1073-440b2.1</fullName>
    </submittedName>
</protein>
<dbReference type="InterPro" id="IPR027370">
    <property type="entry name" value="Znf-RING_euk"/>
</dbReference>